<feature type="transmembrane region" description="Helical" evidence="1">
    <location>
        <begin position="64"/>
        <end position="85"/>
    </location>
</feature>
<evidence type="ECO:0000313" key="2">
    <source>
        <dbReference type="EMBL" id="KAA1249155.1"/>
    </source>
</evidence>
<dbReference type="AlphaFoldDB" id="A0A5B1BMS7"/>
<keyword evidence="1" id="KW-0472">Membrane</keyword>
<accession>A0A5B1BMS7</accession>
<proteinExistence type="predicted"/>
<feature type="transmembrane region" description="Helical" evidence="1">
    <location>
        <begin position="97"/>
        <end position="120"/>
    </location>
</feature>
<organism evidence="2 3">
    <name type="scientific">Mycobacterium simiae</name>
    <name type="common">Mycobacterium habana</name>
    <dbReference type="NCBI Taxonomy" id="1784"/>
    <lineage>
        <taxon>Bacteria</taxon>
        <taxon>Bacillati</taxon>
        <taxon>Actinomycetota</taxon>
        <taxon>Actinomycetes</taxon>
        <taxon>Mycobacteriales</taxon>
        <taxon>Mycobacteriaceae</taxon>
        <taxon>Mycobacterium</taxon>
        <taxon>Mycobacterium simiae complex</taxon>
    </lineage>
</organism>
<keyword evidence="3" id="KW-1185">Reference proteome</keyword>
<evidence type="ECO:0000256" key="1">
    <source>
        <dbReference type="SAM" id="Phobius"/>
    </source>
</evidence>
<evidence type="ECO:0000313" key="3">
    <source>
        <dbReference type="Proteomes" id="UP000324701"/>
    </source>
</evidence>
<gene>
    <name evidence="2" type="ORF">F0Q45_16725</name>
</gene>
<keyword evidence="1" id="KW-0812">Transmembrane</keyword>
<dbReference type="OrthoDB" id="4764660at2"/>
<name>A0A5B1BMS7_MYCSI</name>
<reference evidence="2 3" key="1">
    <citation type="submission" date="2019-09" db="EMBL/GenBank/DDBJ databases">
        <title>Report of infection by Mycobacterium simiae a patient suffering from pulmonary tuberculosis.</title>
        <authorList>
            <person name="Mohanty P.S."/>
            <person name="Bansal A.K."/>
            <person name="Singh H."/>
            <person name="Sharma S."/>
            <person name="Patil S.A."/>
            <person name="Upadhaya P."/>
            <person name="Singh P.K."/>
            <person name="Kumar D."/>
            <person name="Kumar S."/>
            <person name="Singh R.K."/>
            <person name="Chaudhary B."/>
        </authorList>
    </citation>
    <scope>NUCLEOTIDE SEQUENCE [LARGE SCALE GENOMIC DNA]</scope>
    <source>
        <strain evidence="2 3">JAL-560-SIM</strain>
    </source>
</reference>
<protein>
    <submittedName>
        <fullName evidence="2">Uncharacterized protein</fullName>
    </submittedName>
</protein>
<dbReference type="Proteomes" id="UP000324701">
    <property type="component" value="Unassembled WGS sequence"/>
</dbReference>
<feature type="transmembrane region" description="Helical" evidence="1">
    <location>
        <begin position="28"/>
        <end position="52"/>
    </location>
</feature>
<dbReference type="EMBL" id="VTZN01000108">
    <property type="protein sequence ID" value="KAA1249155.1"/>
    <property type="molecule type" value="Genomic_DNA"/>
</dbReference>
<sequence>MPPQGGDPSNWPPPGYWQPPPRRSGGEIFAAAVVGAMIYVAINVVVGLMVVFGLAEAIRPNTAVIAGASALALIAFGAGGALVTVRDPWARGIGMGLMIGWALTSIVTVGYCTGLNPVLYG</sequence>
<comment type="caution">
    <text evidence="2">The sequence shown here is derived from an EMBL/GenBank/DDBJ whole genome shotgun (WGS) entry which is preliminary data.</text>
</comment>
<keyword evidence="1" id="KW-1133">Transmembrane helix</keyword>